<gene>
    <name evidence="2" type="ORF">I79_009106</name>
</gene>
<feature type="region of interest" description="Disordered" evidence="1">
    <location>
        <begin position="1"/>
        <end position="52"/>
    </location>
</feature>
<evidence type="ECO:0000256" key="1">
    <source>
        <dbReference type="SAM" id="MobiDB-lite"/>
    </source>
</evidence>
<accession>G3HEV9</accession>
<sequence length="76" mass="8471">MFKKEGLELGSGGAHRGNRISRVRGQPGLQTTVRTGSKTTQTNPVWKPPPKKRKDWYALHVNMTRVLACSVNLLIT</sequence>
<dbReference type="EMBL" id="JH000321">
    <property type="protein sequence ID" value="EGW02707.1"/>
    <property type="molecule type" value="Genomic_DNA"/>
</dbReference>
<dbReference type="InParanoid" id="G3HEV9"/>
<feature type="compositionally biased region" description="Polar residues" evidence="1">
    <location>
        <begin position="28"/>
        <end position="44"/>
    </location>
</feature>
<evidence type="ECO:0000313" key="3">
    <source>
        <dbReference type="Proteomes" id="UP000001075"/>
    </source>
</evidence>
<evidence type="ECO:0000313" key="2">
    <source>
        <dbReference type="EMBL" id="EGW02707.1"/>
    </source>
</evidence>
<reference evidence="3" key="1">
    <citation type="journal article" date="2011" name="Nat. Biotechnol.">
        <title>The genomic sequence of the Chinese hamster ovary (CHO)-K1 cell line.</title>
        <authorList>
            <person name="Xu X."/>
            <person name="Nagarajan H."/>
            <person name="Lewis N.E."/>
            <person name="Pan S."/>
            <person name="Cai Z."/>
            <person name="Liu X."/>
            <person name="Chen W."/>
            <person name="Xie M."/>
            <person name="Wang W."/>
            <person name="Hammond S."/>
            <person name="Andersen M.R."/>
            <person name="Neff N."/>
            <person name="Passarelli B."/>
            <person name="Koh W."/>
            <person name="Fan H.C."/>
            <person name="Wang J."/>
            <person name="Gui Y."/>
            <person name="Lee K.H."/>
            <person name="Betenbaugh M.J."/>
            <person name="Quake S.R."/>
            <person name="Famili I."/>
            <person name="Palsson B.O."/>
            <person name="Wang J."/>
        </authorList>
    </citation>
    <scope>NUCLEOTIDE SEQUENCE [LARGE SCALE GENOMIC DNA]</scope>
    <source>
        <strain evidence="3">CHO K1 cell line</strain>
    </source>
</reference>
<dbReference type="AlphaFoldDB" id="G3HEV9"/>
<dbReference type="Proteomes" id="UP000001075">
    <property type="component" value="Unassembled WGS sequence"/>
</dbReference>
<organism evidence="2 3">
    <name type="scientific">Cricetulus griseus</name>
    <name type="common">Chinese hamster</name>
    <name type="synonym">Cricetulus barabensis griseus</name>
    <dbReference type="NCBI Taxonomy" id="10029"/>
    <lineage>
        <taxon>Eukaryota</taxon>
        <taxon>Metazoa</taxon>
        <taxon>Chordata</taxon>
        <taxon>Craniata</taxon>
        <taxon>Vertebrata</taxon>
        <taxon>Euteleostomi</taxon>
        <taxon>Mammalia</taxon>
        <taxon>Eutheria</taxon>
        <taxon>Euarchontoglires</taxon>
        <taxon>Glires</taxon>
        <taxon>Rodentia</taxon>
        <taxon>Myomorpha</taxon>
        <taxon>Muroidea</taxon>
        <taxon>Cricetidae</taxon>
        <taxon>Cricetinae</taxon>
        <taxon>Cricetulus</taxon>
    </lineage>
</organism>
<protein>
    <submittedName>
        <fullName evidence="2">Uncharacterized protein</fullName>
    </submittedName>
</protein>
<proteinExistence type="predicted"/>
<name>G3HEV9_CRIGR</name>